<dbReference type="PANTHER" id="PTHR42718:SF9">
    <property type="entry name" value="MAJOR FACILITATOR SUPERFAMILY MULTIDRUG TRANSPORTER MFSC"/>
    <property type="match status" value="1"/>
</dbReference>
<dbReference type="InterPro" id="IPR020846">
    <property type="entry name" value="MFS_dom"/>
</dbReference>
<dbReference type="Gene3D" id="1.20.1250.20">
    <property type="entry name" value="MFS general substrate transporter like domains"/>
    <property type="match status" value="2"/>
</dbReference>
<reference evidence="9 10" key="1">
    <citation type="journal article" date="2009" name="Genome Res.">
        <title>Comparative genomics of protoploid Saccharomycetaceae.</title>
        <authorList>
            <consortium name="The Genolevures Consortium"/>
            <person name="Souciet J.-L."/>
            <person name="Dujon B."/>
            <person name="Gaillardin C."/>
            <person name="Johnston M."/>
            <person name="Baret P.V."/>
            <person name="Cliften P."/>
            <person name="Sherman D.J."/>
            <person name="Weissenbach J."/>
            <person name="Westhof E."/>
            <person name="Wincker P."/>
            <person name="Jubin C."/>
            <person name="Poulain J."/>
            <person name="Barbe V."/>
            <person name="Segurens B."/>
            <person name="Artiguenave F."/>
            <person name="Anthouard V."/>
            <person name="Vacherie B."/>
            <person name="Val M.-E."/>
            <person name="Fulton R.S."/>
            <person name="Minx P."/>
            <person name="Wilson R."/>
            <person name="Durrens P."/>
            <person name="Jean G."/>
            <person name="Marck C."/>
            <person name="Martin T."/>
            <person name="Nikolski M."/>
            <person name="Rolland T."/>
            <person name="Seret M.-L."/>
            <person name="Casaregola S."/>
            <person name="Despons L."/>
            <person name="Fairhead C."/>
            <person name="Fischer G."/>
            <person name="Lafontaine I."/>
            <person name="Leh V."/>
            <person name="Lemaire M."/>
            <person name="de Montigny J."/>
            <person name="Neuveglise C."/>
            <person name="Thierry A."/>
            <person name="Blanc-Lenfle I."/>
            <person name="Bleykasten C."/>
            <person name="Diffels J."/>
            <person name="Fritsch E."/>
            <person name="Frangeul L."/>
            <person name="Goeffon A."/>
            <person name="Jauniaux N."/>
            <person name="Kachouri-Lafond R."/>
            <person name="Payen C."/>
            <person name="Potier S."/>
            <person name="Pribylova L."/>
            <person name="Ozanne C."/>
            <person name="Richard G.-F."/>
            <person name="Sacerdot C."/>
            <person name="Straub M.-L."/>
            <person name="Talla E."/>
        </authorList>
    </citation>
    <scope>NUCLEOTIDE SEQUENCE [LARGE SCALE GENOMIC DNA]</scope>
    <source>
        <strain evidence="10">ATCC 56472 / CBS 6340 / NRRL Y-8284</strain>
    </source>
</reference>
<dbReference type="GO" id="GO:0016020">
    <property type="term" value="C:membrane"/>
    <property type="evidence" value="ECO:0007669"/>
    <property type="project" value="UniProtKB-SubCell"/>
</dbReference>
<feature type="transmembrane region" description="Helical" evidence="7">
    <location>
        <begin position="321"/>
        <end position="342"/>
    </location>
</feature>
<dbReference type="Proteomes" id="UP000002036">
    <property type="component" value="Chromosome H"/>
</dbReference>
<dbReference type="EMBL" id="CU928180">
    <property type="protein sequence ID" value="CAR30698.1"/>
    <property type="molecule type" value="Genomic_DNA"/>
</dbReference>
<evidence type="ECO:0000256" key="3">
    <source>
        <dbReference type="ARBA" id="ARBA00022692"/>
    </source>
</evidence>
<dbReference type="STRING" id="559295.C5E3T7"/>
<feature type="transmembrane region" description="Helical" evidence="7">
    <location>
        <begin position="265"/>
        <end position="286"/>
    </location>
</feature>
<evidence type="ECO:0000256" key="1">
    <source>
        <dbReference type="ARBA" id="ARBA00004141"/>
    </source>
</evidence>
<feature type="transmembrane region" description="Helical" evidence="7">
    <location>
        <begin position="157"/>
        <end position="182"/>
    </location>
</feature>
<dbReference type="HOGENOM" id="CLU_000960_29_0_1"/>
<dbReference type="GeneID" id="8294926"/>
<proteinExistence type="predicted"/>
<keyword evidence="4 7" id="KW-1133">Transmembrane helix</keyword>
<organism evidence="9 10">
    <name type="scientific">Lachancea thermotolerans (strain ATCC 56472 / CBS 6340 / NRRL Y-8284)</name>
    <name type="common">Yeast</name>
    <name type="synonym">Kluyveromyces thermotolerans</name>
    <dbReference type="NCBI Taxonomy" id="559295"/>
    <lineage>
        <taxon>Eukaryota</taxon>
        <taxon>Fungi</taxon>
        <taxon>Dikarya</taxon>
        <taxon>Ascomycota</taxon>
        <taxon>Saccharomycotina</taxon>
        <taxon>Saccharomycetes</taxon>
        <taxon>Saccharomycetales</taxon>
        <taxon>Saccharomycetaceae</taxon>
        <taxon>Lachancea</taxon>
    </lineage>
</organism>
<feature type="transmembrane region" description="Helical" evidence="7">
    <location>
        <begin position="188"/>
        <end position="211"/>
    </location>
</feature>
<evidence type="ECO:0000259" key="8">
    <source>
        <dbReference type="PROSITE" id="PS50850"/>
    </source>
</evidence>
<keyword evidence="5 7" id="KW-0472">Membrane</keyword>
<dbReference type="InterPro" id="IPR011701">
    <property type="entry name" value="MFS"/>
</dbReference>
<evidence type="ECO:0000313" key="9">
    <source>
        <dbReference type="EMBL" id="CAR30698.1"/>
    </source>
</evidence>
<dbReference type="AlphaFoldDB" id="C5E3T7"/>
<dbReference type="PANTHER" id="PTHR42718">
    <property type="entry name" value="MAJOR FACILITATOR SUPERFAMILY MULTIDRUG TRANSPORTER MFSC"/>
    <property type="match status" value="1"/>
</dbReference>
<gene>
    <name evidence="9" type="ordered locus">KLTH0H16214g</name>
</gene>
<feature type="transmembrane region" description="Helical" evidence="7">
    <location>
        <begin position="232"/>
        <end position="253"/>
    </location>
</feature>
<dbReference type="InParanoid" id="C5E3T7"/>
<feature type="transmembrane region" description="Helical" evidence="7">
    <location>
        <begin position="498"/>
        <end position="516"/>
    </location>
</feature>
<name>C5E3T7_LACTC</name>
<evidence type="ECO:0000256" key="4">
    <source>
        <dbReference type="ARBA" id="ARBA00022989"/>
    </source>
</evidence>
<feature type="transmembrane region" description="Helical" evidence="7">
    <location>
        <begin position="124"/>
        <end position="145"/>
    </location>
</feature>
<feature type="domain" description="Major facilitator superfamily (MFS) profile" evidence="8">
    <location>
        <begin position="33"/>
        <end position="520"/>
    </location>
</feature>
<dbReference type="SUPFAM" id="SSF103473">
    <property type="entry name" value="MFS general substrate transporter"/>
    <property type="match status" value="1"/>
</dbReference>
<dbReference type="OrthoDB" id="440755at2759"/>
<feature type="transmembrane region" description="Helical" evidence="7">
    <location>
        <begin position="354"/>
        <end position="374"/>
    </location>
</feature>
<dbReference type="PROSITE" id="PS50850">
    <property type="entry name" value="MFS"/>
    <property type="match status" value="1"/>
</dbReference>
<dbReference type="eggNOG" id="KOG0254">
    <property type="taxonomic scope" value="Eukaryota"/>
</dbReference>
<keyword evidence="3 7" id="KW-0812">Transmembrane</keyword>
<dbReference type="RefSeq" id="XP_002556560.1">
    <property type="nucleotide sequence ID" value="XM_002556514.1"/>
</dbReference>
<keyword evidence="2" id="KW-0813">Transport</keyword>
<feature type="transmembrane region" description="Helical" evidence="7">
    <location>
        <begin position="30"/>
        <end position="55"/>
    </location>
</feature>
<evidence type="ECO:0000313" key="10">
    <source>
        <dbReference type="Proteomes" id="UP000002036"/>
    </source>
</evidence>
<protein>
    <submittedName>
        <fullName evidence="9">KLTH0H16214p</fullName>
    </submittedName>
</protein>
<dbReference type="KEGG" id="lth:KLTH0H16214g"/>
<evidence type="ECO:0000256" key="2">
    <source>
        <dbReference type="ARBA" id="ARBA00022448"/>
    </source>
</evidence>
<feature type="transmembrane region" description="Helical" evidence="7">
    <location>
        <begin position="413"/>
        <end position="436"/>
    </location>
</feature>
<dbReference type="Pfam" id="PF07690">
    <property type="entry name" value="MFS_1"/>
    <property type="match status" value="1"/>
</dbReference>
<accession>C5E3T7</accession>
<feature type="transmembrane region" description="Helical" evidence="7">
    <location>
        <begin position="98"/>
        <end position="118"/>
    </location>
</feature>
<feature type="transmembrane region" description="Helical" evidence="7">
    <location>
        <begin position="67"/>
        <end position="86"/>
    </location>
</feature>
<feature type="region of interest" description="Disordered" evidence="6">
    <location>
        <begin position="526"/>
        <end position="551"/>
    </location>
</feature>
<evidence type="ECO:0000256" key="5">
    <source>
        <dbReference type="ARBA" id="ARBA00023136"/>
    </source>
</evidence>
<dbReference type="InterPro" id="IPR036259">
    <property type="entry name" value="MFS_trans_sf"/>
</dbReference>
<feature type="transmembrane region" description="Helical" evidence="7">
    <location>
        <begin position="386"/>
        <end position="407"/>
    </location>
</feature>
<evidence type="ECO:0000256" key="6">
    <source>
        <dbReference type="SAM" id="MobiDB-lite"/>
    </source>
</evidence>
<dbReference type="GO" id="GO:0022857">
    <property type="term" value="F:transmembrane transporter activity"/>
    <property type="evidence" value="ECO:0007669"/>
    <property type="project" value="InterPro"/>
</dbReference>
<dbReference type="OMA" id="GMFGPVM"/>
<evidence type="ECO:0000256" key="7">
    <source>
        <dbReference type="SAM" id="Phobius"/>
    </source>
</evidence>
<keyword evidence="10" id="KW-1185">Reference proteome</keyword>
<comment type="subcellular location">
    <subcellularLocation>
        <location evidence="1">Membrane</location>
        <topology evidence="1">Multi-pass membrane protein</topology>
    </subcellularLocation>
</comment>
<sequence length="551" mass="60107">MANMHTTAAPKLSEGIYNLRRRCQNSKYQLIINMALIFLGCTFDLLNVAGVISVIEDLGETYGLEYTTASWALTSYAITFAGLIAFMGRLGDIIGNSVLFTISGFFFSLFCLLCAVVTNFPAFAVLRALQGIAAAGLVPCGYALIPTLADPEDVQLFFAVVSCGFSSTIGIGLIIGGAFALTNVGYKGIFYLSFAGMLLVSIAAFFFTYRIEEHKFAEQDYEGSIHRPGKVASLDFVGSLIFISGSVLIVVGLTEGGESWKRPVAYVPFTIGMIFFCGFFAWNCSYQNLVIFLKKLGCDTSRYLEKVQVLIPRDVLFMTNFIPITLGFLCNGGCLYSNIYIIDQYSQYVDKNSPLLAGVKLVPLIITMVIGNTICASKSVKLRPRIGVALGFLSMVCGSIILIQLHLVEENLYWKIMFCSQILVGFGAAIFYPYALKLVVGDAPSGAKGIASGVTQTFAQLGIEMTFSVMVSVLGNITQVKSRPDSFERFRDGFQKCTYFTLASGAFGLVLTTFFVRGPRFSNGSPKDATALENGSYSQTESNCEKKEQQY</sequence>
<feature type="compositionally biased region" description="Polar residues" evidence="6">
    <location>
        <begin position="533"/>
        <end position="542"/>
    </location>
</feature>